<accession>A0A829Q091</accession>
<name>A0A829Q091_9MYCO</name>
<gene>
    <name evidence="1" type="ORF">I543_1056</name>
</gene>
<organism evidence="1 2">
    <name type="scientific">Mycobacteroides abscessus 21</name>
    <dbReference type="NCBI Taxonomy" id="1299324"/>
    <lineage>
        <taxon>Bacteria</taxon>
        <taxon>Bacillati</taxon>
        <taxon>Actinomycetota</taxon>
        <taxon>Actinomycetes</taxon>
        <taxon>Mycobacteriales</taxon>
        <taxon>Mycobacteriaceae</taxon>
        <taxon>Mycobacteroides</taxon>
        <taxon>Mycobacteroides abscessus</taxon>
    </lineage>
</organism>
<proteinExistence type="predicted"/>
<evidence type="ECO:0000313" key="1">
    <source>
        <dbReference type="EMBL" id="EUA46105.1"/>
    </source>
</evidence>
<sequence>MTETQKNPAGTPKPQDFDGLKAELAELANEMLPLMRDLWPRLEDNKYRWELHHFGLDDGYDKFVVSEIIARLVEALRGLGAADLNLMHASVKADGHNPGQVAN</sequence>
<comment type="caution">
    <text evidence="1">The sequence shown here is derived from an EMBL/GenBank/DDBJ whole genome shotgun (WGS) entry which is preliminary data.</text>
</comment>
<dbReference type="Proteomes" id="UP000020103">
    <property type="component" value="Unassembled WGS sequence"/>
</dbReference>
<reference evidence="1 2" key="1">
    <citation type="submission" date="2013-12" db="EMBL/GenBank/DDBJ databases">
        <authorList>
            <person name="Madinger N."/>
            <person name="Lenaerts A."/>
            <person name="Ordway D."/>
            <person name="DeGroote M.A."/>
            <person name="Parker T."/>
            <person name="Sizemore C."/>
            <person name="Tallon L.J."/>
            <person name="Sadzewicz L.K."/>
            <person name="Sengamalay N."/>
            <person name="Fraser C.M."/>
            <person name="Hine E."/>
            <person name="Shefchek K.A."/>
            <person name="Das S.P."/>
            <person name="Tettelin H."/>
        </authorList>
    </citation>
    <scope>NUCLEOTIDE SEQUENCE [LARGE SCALE GENOMIC DNA]</scope>
    <source>
        <strain evidence="1 2">21</strain>
    </source>
</reference>
<protein>
    <submittedName>
        <fullName evidence="1">Uncharacterized protein</fullName>
    </submittedName>
</protein>
<dbReference type="EMBL" id="JAOF01000001">
    <property type="protein sequence ID" value="EUA46105.1"/>
    <property type="molecule type" value="Genomic_DNA"/>
</dbReference>
<dbReference type="AlphaFoldDB" id="A0A829Q091"/>
<evidence type="ECO:0000313" key="2">
    <source>
        <dbReference type="Proteomes" id="UP000020103"/>
    </source>
</evidence>